<gene>
    <name evidence="2" type="ORF">GGD89_002574</name>
</gene>
<comment type="caution">
    <text evidence="2">The sequence shown here is derived from an EMBL/GenBank/DDBJ whole genome shotgun (WGS) entry which is preliminary data.</text>
</comment>
<dbReference type="AlphaFoldDB" id="A0A7W6RFF3"/>
<sequence>MSQRRTIRVLQARPPGVSGVAALDDLTLIVVEGLRELGHAVDRVTGGTDPRALTVLIGGHLLPGPDLAALPPEVVVYNAVPIPVGGIAATHPDYARLLVRNPVWDVSRASLDSLAQATSRAEGLSHVPPGWVPALGRVPPARAQDIGLLFIGGMDRARWRLLADLEAKGLEVRHVAEVHGHKRDALVARARAVLELPPLKDQAPEPTRLLYLLANRKAVIAEPTLDLEADEILRGGVRIAAFAELARACQRLNTDIDGRNALELRGFDAVRRRDAATILKRALARLPESLREAGTGGERRFVGPGPSGWARPTGGAKPAVSVPGGTPAVLNLNGGRDPVEEAINLDWPGVSTPVGAASPDMLADPCDPGIVGQVFETERFGAVALLAGGFRRILAPWVPARARDLTGLMTTCLALLAEDGALELLVPYDLSHGAWADPANVRAFNEHAFTAFTDGHAAIGWTRARFVLQSLEFAFTRLGERLEAEGASVEDILRTPRAVDAMRVMLRKRTLSVTEGG</sequence>
<evidence type="ECO:0000313" key="2">
    <source>
        <dbReference type="EMBL" id="MBB4266938.1"/>
    </source>
</evidence>
<organism evidence="2 3">
    <name type="scientific">Roseospira visakhapatnamensis</name>
    <dbReference type="NCBI Taxonomy" id="390880"/>
    <lineage>
        <taxon>Bacteria</taxon>
        <taxon>Pseudomonadati</taxon>
        <taxon>Pseudomonadota</taxon>
        <taxon>Alphaproteobacteria</taxon>
        <taxon>Rhodospirillales</taxon>
        <taxon>Rhodospirillaceae</taxon>
        <taxon>Roseospira</taxon>
    </lineage>
</organism>
<accession>A0A7W6RFF3</accession>
<evidence type="ECO:0000256" key="1">
    <source>
        <dbReference type="SAM" id="MobiDB-lite"/>
    </source>
</evidence>
<dbReference type="Proteomes" id="UP000554286">
    <property type="component" value="Unassembled WGS sequence"/>
</dbReference>
<proteinExistence type="predicted"/>
<dbReference type="RefSeq" id="WP_184045836.1">
    <property type="nucleotide sequence ID" value="NZ_JACIGK010000019.1"/>
</dbReference>
<dbReference type="EMBL" id="JACIGK010000019">
    <property type="protein sequence ID" value="MBB4266938.1"/>
    <property type="molecule type" value="Genomic_DNA"/>
</dbReference>
<keyword evidence="3" id="KW-1185">Reference proteome</keyword>
<evidence type="ECO:0000313" key="3">
    <source>
        <dbReference type="Proteomes" id="UP000554286"/>
    </source>
</evidence>
<protein>
    <submittedName>
        <fullName evidence="2">Uncharacterized protein</fullName>
    </submittedName>
</protein>
<feature type="region of interest" description="Disordered" evidence="1">
    <location>
        <begin position="295"/>
        <end position="322"/>
    </location>
</feature>
<reference evidence="2 3" key="1">
    <citation type="submission" date="2020-08" db="EMBL/GenBank/DDBJ databases">
        <title>Genome sequencing of Purple Non-Sulfur Bacteria from various extreme environments.</title>
        <authorList>
            <person name="Mayer M."/>
        </authorList>
    </citation>
    <scope>NUCLEOTIDE SEQUENCE [LARGE SCALE GENOMIC DNA]</scope>
    <source>
        <strain evidence="2 3">JA131</strain>
    </source>
</reference>
<name>A0A7W6RFF3_9PROT</name>